<dbReference type="EMBL" id="CP002432">
    <property type="protein sequence ID" value="ADU65482.1"/>
    <property type="molecule type" value="Genomic_DNA"/>
</dbReference>
<keyword evidence="2" id="KW-1133">Transmembrane helix</keyword>
<feature type="coiled-coil region" evidence="1">
    <location>
        <begin position="76"/>
        <end position="103"/>
    </location>
</feature>
<keyword evidence="4" id="KW-1185">Reference proteome</keyword>
<dbReference type="HOGENOM" id="CLU_1649406_0_0_0"/>
<keyword evidence="2" id="KW-0812">Transmembrane</keyword>
<protein>
    <submittedName>
        <fullName evidence="3">Uncharacterized protein</fullName>
    </submittedName>
</protein>
<dbReference type="STRING" id="653733.Selin_0738"/>
<dbReference type="Proteomes" id="UP000002572">
    <property type="component" value="Chromosome"/>
</dbReference>
<evidence type="ECO:0000313" key="4">
    <source>
        <dbReference type="Proteomes" id="UP000002572"/>
    </source>
</evidence>
<accession>E6W1V0</accession>
<dbReference type="InParanoid" id="E6W1V0"/>
<proteinExistence type="predicted"/>
<feature type="transmembrane region" description="Helical" evidence="2">
    <location>
        <begin position="6"/>
        <end position="29"/>
    </location>
</feature>
<organism evidence="3 4">
    <name type="scientific">Desulfurispirillum indicum (strain ATCC BAA-1389 / DSM 22839 / S5)</name>
    <dbReference type="NCBI Taxonomy" id="653733"/>
    <lineage>
        <taxon>Bacteria</taxon>
        <taxon>Pseudomonadati</taxon>
        <taxon>Chrysiogenota</taxon>
        <taxon>Chrysiogenia</taxon>
        <taxon>Chrysiogenales</taxon>
        <taxon>Chrysiogenaceae</taxon>
        <taxon>Desulfurispirillum</taxon>
    </lineage>
</organism>
<keyword evidence="1" id="KW-0175">Coiled coil</keyword>
<name>E6W1V0_DESIS</name>
<sequence length="160" mass="18221">MFHSPVFLSVMILALCFFFVVVLYLLWAFGKMRQSMGHYSLYELESLHDSLEALLIKADESTLNLTDEIKKQEFILKQLLDLVDKRKAELEALIQQSDDVQQAARTPKTEDIKEDVAFYMQRGFTPQEIAKKLGKTVSEVTLLCRVLESQQATGNSGKEG</sequence>
<dbReference type="KEGG" id="din:Selin_0738"/>
<evidence type="ECO:0000256" key="2">
    <source>
        <dbReference type="SAM" id="Phobius"/>
    </source>
</evidence>
<dbReference type="OrthoDB" id="9864515at2"/>
<reference evidence="3 4" key="1">
    <citation type="submission" date="2010-12" db="EMBL/GenBank/DDBJ databases">
        <title>Complete sequence of Desulfurispirillum indicum S5.</title>
        <authorList>
            <consortium name="US DOE Joint Genome Institute"/>
            <person name="Lucas S."/>
            <person name="Copeland A."/>
            <person name="Lapidus A."/>
            <person name="Cheng J.-F."/>
            <person name="Goodwin L."/>
            <person name="Pitluck S."/>
            <person name="Chertkov O."/>
            <person name="Held B."/>
            <person name="Detter J.C."/>
            <person name="Han C."/>
            <person name="Tapia R."/>
            <person name="Land M."/>
            <person name="Hauser L."/>
            <person name="Kyrpides N."/>
            <person name="Ivanova N."/>
            <person name="Mikhailova N."/>
            <person name="Haggblom M."/>
            <person name="Rauschenbach I."/>
            <person name="Bini E."/>
            <person name="Woyke T."/>
        </authorList>
    </citation>
    <scope>NUCLEOTIDE SEQUENCE [LARGE SCALE GENOMIC DNA]</scope>
    <source>
        <strain evidence="4">ATCC BAA-1389 / DSM 22839 / S5</strain>
    </source>
</reference>
<dbReference type="AlphaFoldDB" id="E6W1V0"/>
<dbReference type="RefSeq" id="WP_013505370.1">
    <property type="nucleotide sequence ID" value="NC_014836.1"/>
</dbReference>
<evidence type="ECO:0000313" key="3">
    <source>
        <dbReference type="EMBL" id="ADU65482.1"/>
    </source>
</evidence>
<keyword evidence="2" id="KW-0472">Membrane</keyword>
<evidence type="ECO:0000256" key="1">
    <source>
        <dbReference type="SAM" id="Coils"/>
    </source>
</evidence>
<gene>
    <name evidence="3" type="ordered locus">Selin_0738</name>
</gene>